<name>A0A9D6UMG2_UNCSA</name>
<evidence type="ECO:0000259" key="3">
    <source>
        <dbReference type="Pfam" id="PF00460"/>
    </source>
</evidence>
<dbReference type="NCBIfam" id="TIGR03506">
    <property type="entry name" value="FlgEFG_subfam"/>
    <property type="match status" value="1"/>
</dbReference>
<keyword evidence="5" id="KW-0969">Cilium</keyword>
<comment type="similarity">
    <text evidence="1 2">Belongs to the flagella basal body rod proteins family.</text>
</comment>
<dbReference type="Proteomes" id="UP000808761">
    <property type="component" value="Unassembled WGS sequence"/>
</dbReference>
<evidence type="ECO:0000259" key="4">
    <source>
        <dbReference type="Pfam" id="PF22692"/>
    </source>
</evidence>
<dbReference type="PANTHER" id="PTHR30435">
    <property type="entry name" value="FLAGELLAR PROTEIN"/>
    <property type="match status" value="1"/>
</dbReference>
<dbReference type="GO" id="GO:0071978">
    <property type="term" value="P:bacterial-type flagellum-dependent swarming motility"/>
    <property type="evidence" value="ECO:0007669"/>
    <property type="project" value="TreeGrafter"/>
</dbReference>
<feature type="domain" description="Flagellar basal body rod protein N-terminal" evidence="3">
    <location>
        <begin position="11"/>
        <end position="35"/>
    </location>
</feature>
<accession>A0A9D6UMG2</accession>
<protein>
    <submittedName>
        <fullName evidence="5">Flagellar hook-basal body complex protein</fullName>
    </submittedName>
</protein>
<dbReference type="InterPro" id="IPR020013">
    <property type="entry name" value="Flagellar_FlgE/F/G"/>
</dbReference>
<keyword evidence="5" id="KW-0966">Cell projection</keyword>
<comment type="caution">
    <text evidence="5">The sequence shown here is derived from an EMBL/GenBank/DDBJ whole genome shotgun (WGS) entry which is preliminary data.</text>
</comment>
<organism evidence="5 6">
    <name type="scientific">Candidatus Saganbacteria bacterium</name>
    <dbReference type="NCBI Taxonomy" id="2575572"/>
    <lineage>
        <taxon>Bacteria</taxon>
        <taxon>Bacillati</taxon>
        <taxon>Saganbacteria</taxon>
    </lineage>
</organism>
<dbReference type="EMBL" id="JACRKR010000150">
    <property type="protein sequence ID" value="MBI5078981.1"/>
    <property type="molecule type" value="Genomic_DNA"/>
</dbReference>
<dbReference type="InterPro" id="IPR037925">
    <property type="entry name" value="FlgE/F/G-like"/>
</dbReference>
<dbReference type="PROSITE" id="PS00588">
    <property type="entry name" value="FLAGELLA_BB_ROD"/>
    <property type="match status" value="1"/>
</dbReference>
<dbReference type="GO" id="GO:0009425">
    <property type="term" value="C:bacterial-type flagellum basal body"/>
    <property type="evidence" value="ECO:0007669"/>
    <property type="project" value="UniProtKB-SubCell"/>
</dbReference>
<proteinExistence type="inferred from homology"/>
<feature type="domain" description="Flagellar hook protein FlgE/F/G-like D1" evidence="4">
    <location>
        <begin position="94"/>
        <end position="135"/>
    </location>
</feature>
<sequence>MLDVMAQAKNAIEAYNEALKVSSANIANMNVPGYKKLEVSFQSVFERVLSEGQAAENGRGGTNPHQLGQGVAVASTSIDFSKGETATGTSLDLAISGSGLFIVSPDGGNTYRYTRTGNFQIDALGNLTSNGLQVYGLDNSGNVAPISGLPSGNRSDYRWQADGTLQYSADGGVTFTNTGYRIALTYFANPSGLVQSQGTTFAETLASGSPAGAQAPGGAVGSLLTGKVEQSNVFYLGETITALDIQRAMSGNLSIIKMASDLISSFIQKLG</sequence>
<dbReference type="InterPro" id="IPR019776">
    <property type="entry name" value="Flagellar_basal_body_rod_CS"/>
</dbReference>
<reference evidence="5" key="1">
    <citation type="submission" date="2020-07" db="EMBL/GenBank/DDBJ databases">
        <title>Huge and variable diversity of episymbiotic CPR bacteria and DPANN archaea in groundwater ecosystems.</title>
        <authorList>
            <person name="He C.Y."/>
            <person name="Keren R."/>
            <person name="Whittaker M."/>
            <person name="Farag I.F."/>
            <person name="Doudna J."/>
            <person name="Cate J.H.D."/>
            <person name="Banfield J.F."/>
        </authorList>
    </citation>
    <scope>NUCLEOTIDE SEQUENCE</scope>
    <source>
        <strain evidence="5">NC_groundwater_1860_Pr3_B-0.1um_51_7</strain>
    </source>
</reference>
<dbReference type="PANTHER" id="PTHR30435:SF19">
    <property type="entry name" value="FLAGELLAR BASAL-BODY ROD PROTEIN FLGG"/>
    <property type="match status" value="1"/>
</dbReference>
<dbReference type="SUPFAM" id="SSF117143">
    <property type="entry name" value="Flagellar hook protein flgE"/>
    <property type="match status" value="1"/>
</dbReference>
<keyword evidence="5" id="KW-0282">Flagellum</keyword>
<dbReference type="InterPro" id="IPR001444">
    <property type="entry name" value="Flag_bb_rod_N"/>
</dbReference>
<evidence type="ECO:0000256" key="2">
    <source>
        <dbReference type="RuleBase" id="RU362116"/>
    </source>
</evidence>
<dbReference type="InterPro" id="IPR053967">
    <property type="entry name" value="LlgE_F_G-like_D1"/>
</dbReference>
<dbReference type="AlphaFoldDB" id="A0A9D6UMG2"/>
<evidence type="ECO:0000313" key="6">
    <source>
        <dbReference type="Proteomes" id="UP000808761"/>
    </source>
</evidence>
<dbReference type="Pfam" id="PF00460">
    <property type="entry name" value="Flg_bb_rod"/>
    <property type="match status" value="1"/>
</dbReference>
<comment type="subcellular location">
    <subcellularLocation>
        <location evidence="2">Bacterial flagellum basal body</location>
    </subcellularLocation>
</comment>
<evidence type="ECO:0000313" key="5">
    <source>
        <dbReference type="EMBL" id="MBI5078981.1"/>
    </source>
</evidence>
<evidence type="ECO:0000256" key="1">
    <source>
        <dbReference type="ARBA" id="ARBA00009677"/>
    </source>
</evidence>
<keyword evidence="2" id="KW-0975">Bacterial flagellum</keyword>
<gene>
    <name evidence="5" type="ORF">HZB08_03070</name>
</gene>
<dbReference type="Pfam" id="PF22692">
    <property type="entry name" value="LlgE_F_G_D1"/>
    <property type="match status" value="1"/>
</dbReference>